<dbReference type="AlphaFoldDB" id="A0A6C0BSW8"/>
<dbReference type="InterPro" id="IPR025714">
    <property type="entry name" value="Methyltranfer_dom"/>
</dbReference>
<dbReference type="EMBL" id="MN739234">
    <property type="protein sequence ID" value="QHS94881.1"/>
    <property type="molecule type" value="Genomic_DNA"/>
</dbReference>
<reference evidence="2" key="1">
    <citation type="journal article" date="2020" name="Nature">
        <title>Giant virus diversity and host interactions through global metagenomics.</title>
        <authorList>
            <person name="Schulz F."/>
            <person name="Roux S."/>
            <person name="Paez-Espino D."/>
            <person name="Jungbluth S."/>
            <person name="Walsh D.A."/>
            <person name="Denef V.J."/>
            <person name="McMahon K.D."/>
            <person name="Konstantinidis K.T."/>
            <person name="Eloe-Fadrosh E.A."/>
            <person name="Kyrpides N.C."/>
            <person name="Woyke T."/>
        </authorList>
    </citation>
    <scope>NUCLEOTIDE SEQUENCE</scope>
    <source>
        <strain evidence="2">GVMAG-M-3300018428-16</strain>
    </source>
</reference>
<dbReference type="InterPro" id="IPR029063">
    <property type="entry name" value="SAM-dependent_MTases_sf"/>
</dbReference>
<accession>A0A6C0BSW8</accession>
<evidence type="ECO:0000259" key="1">
    <source>
        <dbReference type="Pfam" id="PF13847"/>
    </source>
</evidence>
<evidence type="ECO:0000313" key="2">
    <source>
        <dbReference type="EMBL" id="QHS94881.1"/>
    </source>
</evidence>
<proteinExistence type="predicted"/>
<feature type="domain" description="Methyltransferase" evidence="1">
    <location>
        <begin position="56"/>
        <end position="117"/>
    </location>
</feature>
<name>A0A6C0BSW8_9ZZZZ</name>
<dbReference type="Gene3D" id="3.40.50.150">
    <property type="entry name" value="Vaccinia Virus protein VP39"/>
    <property type="match status" value="1"/>
</dbReference>
<dbReference type="Pfam" id="PF13847">
    <property type="entry name" value="Methyltransf_31"/>
    <property type="match status" value="1"/>
</dbReference>
<sequence>MGDLLTNDILAQKVSTEQIYAMSTDPWNQSLMLCPEKKQMVKFLADYANKNLRCKVIVDIGCGLGCFCNFLYNHTKFKKIIGIDNANSAIERANKSFGHLETVSFDVIDISDRISAIKLLAYQPNVILMSDITWCIIEKLPDIKRYLRENFRGKYLIHVLQIPVYQEYTQLITNHASILKYFNFEYIFDGEFYKNKDEEIECVSYFLAKIK</sequence>
<protein>
    <recommendedName>
        <fullName evidence="1">Methyltransferase domain-containing protein</fullName>
    </recommendedName>
</protein>
<dbReference type="SUPFAM" id="SSF53335">
    <property type="entry name" value="S-adenosyl-L-methionine-dependent methyltransferases"/>
    <property type="match status" value="1"/>
</dbReference>
<organism evidence="2">
    <name type="scientific">viral metagenome</name>
    <dbReference type="NCBI Taxonomy" id="1070528"/>
    <lineage>
        <taxon>unclassified sequences</taxon>
        <taxon>metagenomes</taxon>
        <taxon>organismal metagenomes</taxon>
    </lineage>
</organism>